<dbReference type="Proteomes" id="UP000319801">
    <property type="component" value="Unassembled WGS sequence"/>
</dbReference>
<keyword evidence="3" id="KW-1185">Reference proteome</keyword>
<dbReference type="Pfam" id="PF15818">
    <property type="entry name" value="CCDC73"/>
    <property type="match status" value="2"/>
</dbReference>
<gene>
    <name evidence="2" type="ORF">Baya_11434</name>
</gene>
<dbReference type="InterPro" id="IPR031650">
    <property type="entry name" value="CCDC73"/>
</dbReference>
<sequence>MWTEVDRQVVPSVIGDLFFIKWSLALILKHIVPGLWWTDRDCNNYNLKSSDIPESDSGIISVQLLEFKTSLLEAVEELLIHRDAETHHEAQIRKVVLEKQEIEWQMVKFQLNAELKDKEISSLKEELKLLQEQKVQLQTQVKDSHLNQLGEVEKRFMTISRQCAVFRQVHEKLEQNVEEAMRINKKIVSINKKQESTIATLKKDLERLTGELVKSKVVSVSRSEDQSSYYLLKDQELQEVKEKLNVETKLNKKLSDEIAVERVQKQVLKREHEMVRERSKEKEDRLVRLMDDYKRSNMTLEKEDGLDDDFDIHKSSPTILNCDVEPNKDTALVEKAQQASPQNNCEHMRHCVENEDVPDERTAECQEAAIAEENDEVNVRSQMDRTTLVLPPSEGLDNLAPDHTKTSTDIGGLNVTNQQIDSAVNQDASVSESAPVLSECSVDNGNPTDAVQSYTDICLTKLSEPQTRSVYGVASDPVMSETKVTPAEKSLCVYETPEHQTPVKLTSKVFNFKVAEPQITAPEINEALCVLPNGNSKSCVEENVTFVEENTEPRDAPDKSLTKYGQLGEVYLGPQQQIIAQESDTFSAALISQTSFCELQSRPDTLEEMDNHVRATKAEPVPVTESIALFSSAESSSQSLVFIKAKIADSQGENKTDNICTFAVSAQTNKQKAEASPNSHISNPHEDSEFTEIMPNNAQKQMSIEPDYNGKSKKWESSLGLDMPLKATSSSQSAEIVETNNPSETSRVFISEQRSMLPSGFQDLLNSLCTPVCPKSTLKKHGGPIDKVHASDIHHNQKSDHHGEWDAIKETFSEISTEKTSRSPISFGSAQPGIPAACYVGYGLRQNCTVTPPDRFHSLGKVSQPLCEVQTPMSLKKEDYQKSDIRTQIAMIEEFLSSEGLRPQKRPRLNEVEQ</sequence>
<evidence type="ECO:0000313" key="3">
    <source>
        <dbReference type="Proteomes" id="UP000319801"/>
    </source>
</evidence>
<keyword evidence="1" id="KW-0175">Coiled coil</keyword>
<dbReference type="AlphaFoldDB" id="A0A556V0N8"/>
<proteinExistence type="predicted"/>
<feature type="coiled-coil region" evidence="1">
    <location>
        <begin position="113"/>
        <end position="147"/>
    </location>
</feature>
<reference evidence="2 3" key="1">
    <citation type="journal article" date="2019" name="Genome Biol. Evol.">
        <title>Whole-Genome Sequencing of the Giant Devil Catfish, Bagarius yarrelli.</title>
        <authorList>
            <person name="Jiang W."/>
            <person name="Lv Y."/>
            <person name="Cheng L."/>
            <person name="Yang K."/>
            <person name="Chao B."/>
            <person name="Wang X."/>
            <person name="Li Y."/>
            <person name="Pan X."/>
            <person name="You X."/>
            <person name="Zhang Y."/>
            <person name="Yang J."/>
            <person name="Li J."/>
            <person name="Zhang X."/>
            <person name="Liu S."/>
            <person name="Sun C."/>
            <person name="Yang J."/>
            <person name="Shi Q."/>
        </authorList>
    </citation>
    <scope>NUCLEOTIDE SEQUENCE [LARGE SCALE GENOMIC DNA]</scope>
    <source>
        <strain evidence="2">JWS20170419001</strain>
        <tissue evidence="2">Muscle</tissue>
    </source>
</reference>
<evidence type="ECO:0000256" key="1">
    <source>
        <dbReference type="SAM" id="Coils"/>
    </source>
</evidence>
<dbReference type="OrthoDB" id="6145717at2759"/>
<dbReference type="EMBL" id="VCAZ01000089">
    <property type="protein sequence ID" value="TSQ92652.1"/>
    <property type="molecule type" value="Genomic_DNA"/>
</dbReference>
<comment type="caution">
    <text evidence="2">The sequence shown here is derived from an EMBL/GenBank/DDBJ whole genome shotgun (WGS) entry which is preliminary data.</text>
</comment>
<organism evidence="2 3">
    <name type="scientific">Bagarius yarrelli</name>
    <name type="common">Goonch</name>
    <name type="synonym">Bagrus yarrelli</name>
    <dbReference type="NCBI Taxonomy" id="175774"/>
    <lineage>
        <taxon>Eukaryota</taxon>
        <taxon>Metazoa</taxon>
        <taxon>Chordata</taxon>
        <taxon>Craniata</taxon>
        <taxon>Vertebrata</taxon>
        <taxon>Euteleostomi</taxon>
        <taxon>Actinopterygii</taxon>
        <taxon>Neopterygii</taxon>
        <taxon>Teleostei</taxon>
        <taxon>Ostariophysi</taxon>
        <taxon>Siluriformes</taxon>
        <taxon>Sisoridae</taxon>
        <taxon>Sisorinae</taxon>
        <taxon>Bagarius</taxon>
    </lineage>
</organism>
<dbReference type="PANTHER" id="PTHR28660:SF1">
    <property type="entry name" value="COILED-COIL DOMAIN-CONTAINING PROTEIN 73"/>
    <property type="match status" value="1"/>
</dbReference>
<dbReference type="PANTHER" id="PTHR28660">
    <property type="entry name" value="COILED-COIL DOMAIN-CONTAINING PROTEIN 73"/>
    <property type="match status" value="1"/>
</dbReference>
<feature type="coiled-coil region" evidence="1">
    <location>
        <begin position="237"/>
        <end position="285"/>
    </location>
</feature>
<evidence type="ECO:0000313" key="2">
    <source>
        <dbReference type="EMBL" id="TSQ92652.1"/>
    </source>
</evidence>
<name>A0A556V0N8_BAGYA</name>
<protein>
    <submittedName>
        <fullName evidence="2">Coiled-coil domain-containing protein 73</fullName>
    </submittedName>
</protein>
<accession>A0A556V0N8</accession>